<dbReference type="Gene3D" id="3.30.200.20">
    <property type="entry name" value="Phosphorylase Kinase, domain 1"/>
    <property type="match status" value="1"/>
</dbReference>
<protein>
    <recommendedName>
        <fullName evidence="3">phosphoribosylaminoimidazolesuccinocarboxamide synthase</fullName>
        <ecNumber evidence="3">6.3.2.6</ecNumber>
    </recommendedName>
</protein>
<feature type="domain" description="SAICAR synthetase/ADE2 N-terminal" evidence="8">
    <location>
        <begin position="3"/>
        <end position="250"/>
    </location>
</feature>
<proteinExistence type="inferred from homology"/>
<dbReference type="PROSITE" id="PS01058">
    <property type="entry name" value="SAICAR_SYNTHETASE_2"/>
    <property type="match status" value="1"/>
</dbReference>
<dbReference type="AlphaFoldDB" id="A0A382IFU4"/>
<dbReference type="GO" id="GO:0004639">
    <property type="term" value="F:phosphoribosylaminoimidazolesuccinocarboxamide synthase activity"/>
    <property type="evidence" value="ECO:0007669"/>
    <property type="project" value="UniProtKB-EC"/>
</dbReference>
<dbReference type="Pfam" id="PF01259">
    <property type="entry name" value="SAICAR_synt"/>
    <property type="match status" value="1"/>
</dbReference>
<dbReference type="GO" id="GO:0005737">
    <property type="term" value="C:cytoplasm"/>
    <property type="evidence" value="ECO:0007669"/>
    <property type="project" value="TreeGrafter"/>
</dbReference>
<evidence type="ECO:0000256" key="1">
    <source>
        <dbReference type="ARBA" id="ARBA00004672"/>
    </source>
</evidence>
<reference evidence="9" key="1">
    <citation type="submission" date="2018-05" db="EMBL/GenBank/DDBJ databases">
        <authorList>
            <person name="Lanie J.A."/>
            <person name="Ng W.-L."/>
            <person name="Kazmierczak K.M."/>
            <person name="Andrzejewski T.M."/>
            <person name="Davidsen T.M."/>
            <person name="Wayne K.J."/>
            <person name="Tettelin H."/>
            <person name="Glass J.I."/>
            <person name="Rusch D."/>
            <person name="Podicherti R."/>
            <person name="Tsui H.-C.T."/>
            <person name="Winkler M.E."/>
        </authorList>
    </citation>
    <scope>NUCLEOTIDE SEQUENCE</scope>
</reference>
<dbReference type="FunFam" id="3.30.470.20:FF:000015">
    <property type="entry name" value="Phosphoribosylaminoimidazole-succinocarboxamide synthase"/>
    <property type="match status" value="1"/>
</dbReference>
<gene>
    <name evidence="9" type="ORF">METZ01_LOCUS251282</name>
</gene>
<dbReference type="InterPro" id="IPR018236">
    <property type="entry name" value="SAICAR_synthetase_CS"/>
</dbReference>
<dbReference type="UniPathway" id="UPA00074">
    <property type="reaction ID" value="UER00131"/>
</dbReference>
<evidence type="ECO:0000256" key="2">
    <source>
        <dbReference type="ARBA" id="ARBA00010190"/>
    </source>
</evidence>
<evidence type="ECO:0000313" key="9">
    <source>
        <dbReference type="EMBL" id="SVB98428.1"/>
    </source>
</evidence>
<name>A0A382IFU4_9ZZZZ</name>
<dbReference type="PANTHER" id="PTHR43700">
    <property type="entry name" value="PHOSPHORIBOSYLAMINOIMIDAZOLE-SUCCINOCARBOXAMIDE SYNTHASE"/>
    <property type="match status" value="1"/>
</dbReference>
<dbReference type="EMBL" id="UINC01067090">
    <property type="protein sequence ID" value="SVB98428.1"/>
    <property type="molecule type" value="Genomic_DNA"/>
</dbReference>
<dbReference type="NCBIfam" id="NF010568">
    <property type="entry name" value="PRK13961.1"/>
    <property type="match status" value="1"/>
</dbReference>
<dbReference type="GO" id="GO:0006189">
    <property type="term" value="P:'de novo' IMP biosynthetic process"/>
    <property type="evidence" value="ECO:0007669"/>
    <property type="project" value="UniProtKB-UniPathway"/>
</dbReference>
<dbReference type="NCBIfam" id="TIGR00081">
    <property type="entry name" value="purC"/>
    <property type="match status" value="1"/>
</dbReference>
<evidence type="ECO:0000256" key="7">
    <source>
        <dbReference type="ARBA" id="ARBA00022840"/>
    </source>
</evidence>
<dbReference type="HAMAP" id="MF_00137">
    <property type="entry name" value="SAICAR_synth"/>
    <property type="match status" value="1"/>
</dbReference>
<dbReference type="InterPro" id="IPR028923">
    <property type="entry name" value="SAICAR_synt/ADE2_N"/>
</dbReference>
<evidence type="ECO:0000256" key="5">
    <source>
        <dbReference type="ARBA" id="ARBA00022741"/>
    </source>
</evidence>
<evidence type="ECO:0000256" key="3">
    <source>
        <dbReference type="ARBA" id="ARBA00012217"/>
    </source>
</evidence>
<keyword evidence="6" id="KW-0658">Purine biosynthesis</keyword>
<dbReference type="SUPFAM" id="SSF56104">
    <property type="entry name" value="SAICAR synthase-like"/>
    <property type="match status" value="1"/>
</dbReference>
<dbReference type="GO" id="GO:0005524">
    <property type="term" value="F:ATP binding"/>
    <property type="evidence" value="ECO:0007669"/>
    <property type="project" value="UniProtKB-KW"/>
</dbReference>
<comment type="pathway">
    <text evidence="1">Purine metabolism; IMP biosynthesis via de novo pathway; 5-amino-1-(5-phospho-D-ribosyl)imidazole-4-carboxamide from 5-amino-1-(5-phospho-D-ribosyl)imidazole-4-carboxylate: step 1/2.</text>
</comment>
<evidence type="ECO:0000256" key="6">
    <source>
        <dbReference type="ARBA" id="ARBA00022755"/>
    </source>
</evidence>
<organism evidence="9">
    <name type="scientific">marine metagenome</name>
    <dbReference type="NCBI Taxonomy" id="408172"/>
    <lineage>
        <taxon>unclassified sequences</taxon>
        <taxon>metagenomes</taxon>
        <taxon>ecological metagenomes</taxon>
    </lineage>
</organism>
<evidence type="ECO:0000256" key="4">
    <source>
        <dbReference type="ARBA" id="ARBA00022598"/>
    </source>
</evidence>
<sequence length="288" mass="32065">MARRGKVRDVYDLNEELLIVATDRVSAFDVVLPNGIPHKGTVLTQISRFWFERMNICPNHLISTDVANFPEHLQEHADMLAGRTMLVRRAERVDIECVVRGYLIGSGWKDYQATGAVCGIGLPADMPLAGRLEEPIFTPASKADDGHDENISFDTMVGMVGADTAERLRELSLQIYVEARAFAEERNIIIADTKFEFGFIDGELSLIDEILTPDSSRFWPADQYESGVSPPSYDKQFVRDWLSDLGWDKNPPGPELPEAVVEGTAGKYLEAYEQLTGIPLLGTQASEE</sequence>
<keyword evidence="4" id="KW-0436">Ligase</keyword>
<keyword evidence="7" id="KW-0067">ATP-binding</keyword>
<dbReference type="Gene3D" id="3.30.470.20">
    <property type="entry name" value="ATP-grasp fold, B domain"/>
    <property type="match status" value="1"/>
</dbReference>
<dbReference type="CDD" id="cd01414">
    <property type="entry name" value="SAICAR_synt_Sc"/>
    <property type="match status" value="1"/>
</dbReference>
<dbReference type="EC" id="6.3.2.6" evidence="3"/>
<keyword evidence="5" id="KW-0547">Nucleotide-binding</keyword>
<accession>A0A382IFU4</accession>
<comment type="similarity">
    <text evidence="2">Belongs to the SAICAR synthetase family.</text>
</comment>
<evidence type="ECO:0000259" key="8">
    <source>
        <dbReference type="Pfam" id="PF01259"/>
    </source>
</evidence>
<dbReference type="PANTHER" id="PTHR43700:SF1">
    <property type="entry name" value="PHOSPHORIBOSYLAMINOIMIDAZOLE-SUCCINOCARBOXAMIDE SYNTHASE"/>
    <property type="match status" value="1"/>
</dbReference>
<dbReference type="InterPro" id="IPR001636">
    <property type="entry name" value="SAICAR_synth"/>
</dbReference>